<evidence type="ECO:0000313" key="2">
    <source>
        <dbReference type="EMBL" id="CAB4160916.1"/>
    </source>
</evidence>
<dbReference type="Pfam" id="PF14090">
    <property type="entry name" value="HTH_39"/>
    <property type="match status" value="1"/>
</dbReference>
<dbReference type="InterPro" id="IPR055245">
    <property type="entry name" value="HTH_proteobacteria"/>
</dbReference>
<feature type="domain" description="Winged helix-turn-helix" evidence="1">
    <location>
        <begin position="2"/>
        <end position="62"/>
    </location>
</feature>
<evidence type="ECO:0000259" key="1">
    <source>
        <dbReference type="Pfam" id="PF14090"/>
    </source>
</evidence>
<protein>
    <submittedName>
        <fullName evidence="2">Helix-turn-helix domain containing protein</fullName>
    </submittedName>
</protein>
<organism evidence="2">
    <name type="scientific">uncultured Caudovirales phage</name>
    <dbReference type="NCBI Taxonomy" id="2100421"/>
    <lineage>
        <taxon>Viruses</taxon>
        <taxon>Duplodnaviria</taxon>
        <taxon>Heunggongvirae</taxon>
        <taxon>Uroviricota</taxon>
        <taxon>Caudoviricetes</taxon>
        <taxon>Peduoviridae</taxon>
        <taxon>Maltschvirus</taxon>
        <taxon>Maltschvirus maltsch</taxon>
    </lineage>
</organism>
<name>A0A6J5NTC6_9CAUD</name>
<gene>
    <name evidence="2" type="ORF">UFOVP773_22</name>
</gene>
<sequence>MSQRKELLKALQRGESLTTLDALQRYGVMALSQRMTELQRAGYPVKSEMIDLPSGKRVAQYSWEGQVELFA</sequence>
<reference evidence="2" key="1">
    <citation type="submission" date="2020-04" db="EMBL/GenBank/DDBJ databases">
        <authorList>
            <person name="Chiriac C."/>
            <person name="Salcher M."/>
            <person name="Ghai R."/>
            <person name="Kavagutti S V."/>
        </authorList>
    </citation>
    <scope>NUCLEOTIDE SEQUENCE</scope>
</reference>
<dbReference type="EMBL" id="LR796702">
    <property type="protein sequence ID" value="CAB4160916.1"/>
    <property type="molecule type" value="Genomic_DNA"/>
</dbReference>
<accession>A0A6J5NTC6</accession>
<proteinExistence type="predicted"/>